<dbReference type="OrthoDB" id="1717591at2759"/>
<reference evidence="2 3" key="1">
    <citation type="submission" date="2015-06" db="EMBL/GenBank/DDBJ databases">
        <title>Expansion of signal transduction pathways in fungi by whole-genome duplication.</title>
        <authorList>
            <consortium name="DOE Joint Genome Institute"/>
            <person name="Corrochano L.M."/>
            <person name="Kuo A."/>
            <person name="Marcet-Houben M."/>
            <person name="Polaino S."/>
            <person name="Salamov A."/>
            <person name="Villalobos J.M."/>
            <person name="Alvarez M.I."/>
            <person name="Avalos J."/>
            <person name="Benito E.P."/>
            <person name="Benoit I."/>
            <person name="Burger G."/>
            <person name="Camino L.P."/>
            <person name="Canovas D."/>
            <person name="Cerda-Olmedo E."/>
            <person name="Cheng J.-F."/>
            <person name="Dominguez A."/>
            <person name="Elias M."/>
            <person name="Eslava A.P."/>
            <person name="Glaser F."/>
            <person name="Grimwood J."/>
            <person name="Gutierrez G."/>
            <person name="Heitman J."/>
            <person name="Henrissat B."/>
            <person name="Iturriaga E.A."/>
            <person name="Lang B.F."/>
            <person name="Lavin J.L."/>
            <person name="Lee S."/>
            <person name="Li W."/>
            <person name="Lindquist E."/>
            <person name="Lopez-Garcia S."/>
            <person name="Luque E.M."/>
            <person name="Marcos A.T."/>
            <person name="Martin J."/>
            <person name="Mccluskey K."/>
            <person name="Medina H.R."/>
            <person name="Miralles-Duran A."/>
            <person name="Miyazaki A."/>
            <person name="Munoz-Torres E."/>
            <person name="Oguiza J.A."/>
            <person name="Ohm R."/>
            <person name="Olmedo M."/>
            <person name="Orejas M."/>
            <person name="Ortiz-Castellanos L."/>
            <person name="Pisabarro A.G."/>
            <person name="Rodriguez-Romero J."/>
            <person name="Ruiz-Herrera J."/>
            <person name="Ruiz-Vazquez R."/>
            <person name="Sanz C."/>
            <person name="Schackwitz W."/>
            <person name="Schmutz J."/>
            <person name="Shahriari M."/>
            <person name="Shelest E."/>
            <person name="Silva-Franco F."/>
            <person name="Soanes D."/>
            <person name="Syed K."/>
            <person name="Tagua V.G."/>
            <person name="Talbot N.J."/>
            <person name="Thon M."/>
            <person name="De Vries R.P."/>
            <person name="Wiebenga A."/>
            <person name="Yadav J.S."/>
            <person name="Braun E.L."/>
            <person name="Baker S."/>
            <person name="Garre V."/>
            <person name="Horwitz B."/>
            <person name="Torres-Martinez S."/>
            <person name="Idnurm A."/>
            <person name="Herrera-Estrella A."/>
            <person name="Gabaldon T."/>
            <person name="Grigoriev I.V."/>
        </authorList>
    </citation>
    <scope>NUCLEOTIDE SEQUENCE [LARGE SCALE GENOMIC DNA]</scope>
    <source>
        <strain evidence="2 3">CBS 277.49</strain>
    </source>
</reference>
<keyword evidence="3" id="KW-1185">Reference proteome</keyword>
<evidence type="ECO:0000313" key="3">
    <source>
        <dbReference type="Proteomes" id="UP000077051"/>
    </source>
</evidence>
<dbReference type="EMBL" id="AMYB01000002">
    <property type="protein sequence ID" value="OAD06212.1"/>
    <property type="molecule type" value="Genomic_DNA"/>
</dbReference>
<accession>A0A162TQ74</accession>
<sequence length="127" mass="14588">MDNTHEARNRDNEKFKLGQFDVFEETYMRAIDILFLWRDQIIKSLLRKAEALENIEKYNNALATYDKRLKHEKKGTIDTPKPAIEAKKNDFMSMFDPNAPSTSNTPTVSDSELSKSKDVAAMRAKAS</sequence>
<proteinExistence type="predicted"/>
<dbReference type="AlphaFoldDB" id="A0A162TQ74"/>
<dbReference type="VEuPathDB" id="FungiDB:MUCCIDRAFT_106780"/>
<dbReference type="SUPFAM" id="SSF48452">
    <property type="entry name" value="TPR-like"/>
    <property type="match status" value="1"/>
</dbReference>
<feature type="region of interest" description="Disordered" evidence="1">
    <location>
        <begin position="92"/>
        <end position="127"/>
    </location>
</feature>
<feature type="compositionally biased region" description="Polar residues" evidence="1">
    <location>
        <begin position="99"/>
        <end position="111"/>
    </location>
</feature>
<protein>
    <submittedName>
        <fullName evidence="2">Uncharacterized protein</fullName>
    </submittedName>
</protein>
<gene>
    <name evidence="2" type="ORF">MUCCIDRAFT_106780</name>
</gene>
<dbReference type="Gene3D" id="1.25.40.10">
    <property type="entry name" value="Tetratricopeptide repeat domain"/>
    <property type="match status" value="1"/>
</dbReference>
<evidence type="ECO:0000313" key="2">
    <source>
        <dbReference type="EMBL" id="OAD06212.1"/>
    </source>
</evidence>
<dbReference type="Proteomes" id="UP000077051">
    <property type="component" value="Unassembled WGS sequence"/>
</dbReference>
<dbReference type="InterPro" id="IPR011990">
    <property type="entry name" value="TPR-like_helical_dom_sf"/>
</dbReference>
<organism evidence="2 3">
    <name type="scientific">Mucor lusitanicus CBS 277.49</name>
    <dbReference type="NCBI Taxonomy" id="747725"/>
    <lineage>
        <taxon>Eukaryota</taxon>
        <taxon>Fungi</taxon>
        <taxon>Fungi incertae sedis</taxon>
        <taxon>Mucoromycota</taxon>
        <taxon>Mucoromycotina</taxon>
        <taxon>Mucoromycetes</taxon>
        <taxon>Mucorales</taxon>
        <taxon>Mucorineae</taxon>
        <taxon>Mucoraceae</taxon>
        <taxon>Mucor</taxon>
    </lineage>
</organism>
<name>A0A162TQ74_MUCCL</name>
<comment type="caution">
    <text evidence="2">The sequence shown here is derived from an EMBL/GenBank/DDBJ whole genome shotgun (WGS) entry which is preliminary data.</text>
</comment>
<evidence type="ECO:0000256" key="1">
    <source>
        <dbReference type="SAM" id="MobiDB-lite"/>
    </source>
</evidence>